<protein>
    <submittedName>
        <fullName evidence="2">Uncharacterized protein</fullName>
    </submittedName>
</protein>
<proteinExistence type="predicted"/>
<feature type="compositionally biased region" description="Basic residues" evidence="1">
    <location>
        <begin position="72"/>
        <end position="89"/>
    </location>
</feature>
<feature type="non-terminal residue" evidence="2">
    <location>
        <position position="1"/>
    </location>
</feature>
<gene>
    <name evidence="2" type="ORF">AVDCRST_MAG48-3643</name>
</gene>
<reference evidence="2" key="1">
    <citation type="submission" date="2020-02" db="EMBL/GenBank/DDBJ databases">
        <authorList>
            <person name="Meier V. D."/>
        </authorList>
    </citation>
    <scope>NUCLEOTIDE SEQUENCE</scope>
    <source>
        <strain evidence="2">AVDCRST_MAG48</strain>
    </source>
</reference>
<dbReference type="AlphaFoldDB" id="A0A6J4LVK0"/>
<feature type="non-terminal residue" evidence="2">
    <location>
        <position position="130"/>
    </location>
</feature>
<dbReference type="EMBL" id="CADCTS010000509">
    <property type="protein sequence ID" value="CAA9341126.1"/>
    <property type="molecule type" value="Genomic_DNA"/>
</dbReference>
<feature type="region of interest" description="Disordered" evidence="1">
    <location>
        <begin position="1"/>
        <end position="49"/>
    </location>
</feature>
<evidence type="ECO:0000256" key="1">
    <source>
        <dbReference type="SAM" id="MobiDB-lite"/>
    </source>
</evidence>
<name>A0A6J4LVK0_9ACTN</name>
<feature type="compositionally biased region" description="Low complexity" evidence="1">
    <location>
        <begin position="102"/>
        <end position="112"/>
    </location>
</feature>
<sequence>AFPLRRLAPGAHRPRHGRQCPVVPARPRSPGAPPVQRGGRRLSARPAARAEQLLRARALPARRPDLGCVRLPAHRPGPHGLHGGRRGGARRLDHPPRRARRPALAGARPGPRALRVLRGPRRHPVRALAL</sequence>
<feature type="region of interest" description="Disordered" evidence="1">
    <location>
        <begin position="67"/>
        <end position="112"/>
    </location>
</feature>
<organism evidence="2">
    <name type="scientific">uncultured Friedmanniella sp</name>
    <dbReference type="NCBI Taxonomy" id="335381"/>
    <lineage>
        <taxon>Bacteria</taxon>
        <taxon>Bacillati</taxon>
        <taxon>Actinomycetota</taxon>
        <taxon>Actinomycetes</taxon>
        <taxon>Propionibacteriales</taxon>
        <taxon>Nocardioidaceae</taxon>
        <taxon>Friedmanniella</taxon>
        <taxon>environmental samples</taxon>
    </lineage>
</organism>
<evidence type="ECO:0000313" key="2">
    <source>
        <dbReference type="EMBL" id="CAA9341126.1"/>
    </source>
</evidence>
<accession>A0A6J4LVK0</accession>